<reference evidence="2 3" key="1">
    <citation type="submission" date="2018-06" db="EMBL/GenBank/DDBJ databases">
        <title>Comparative genomics reveals the genomic features of Rhizophagus irregularis, R. cerebriforme, R. diaphanum and Gigaspora rosea, and their symbiotic lifestyle signature.</title>
        <authorList>
            <person name="Morin E."/>
            <person name="San Clemente H."/>
            <person name="Chen E.C.H."/>
            <person name="De La Providencia I."/>
            <person name="Hainaut M."/>
            <person name="Kuo A."/>
            <person name="Kohler A."/>
            <person name="Murat C."/>
            <person name="Tang N."/>
            <person name="Roy S."/>
            <person name="Loubradou J."/>
            <person name="Henrissat B."/>
            <person name="Grigoriev I.V."/>
            <person name="Corradi N."/>
            <person name="Roux C."/>
            <person name="Martin F.M."/>
        </authorList>
    </citation>
    <scope>NUCLEOTIDE SEQUENCE [LARGE SCALE GENOMIC DNA]</scope>
    <source>
        <strain evidence="2 3">DAOM 227022</strain>
    </source>
</reference>
<dbReference type="Proteomes" id="UP000265703">
    <property type="component" value="Unassembled WGS sequence"/>
</dbReference>
<proteinExistence type="predicted"/>
<comment type="caution">
    <text evidence="2">The sequence shown here is derived from an EMBL/GenBank/DDBJ whole genome shotgun (WGS) entry which is preliminary data.</text>
</comment>
<dbReference type="EMBL" id="QKYT01000097">
    <property type="protein sequence ID" value="RIA93760.1"/>
    <property type="molecule type" value="Genomic_DNA"/>
</dbReference>
<accession>A0A397T606</accession>
<evidence type="ECO:0000313" key="2">
    <source>
        <dbReference type="EMBL" id="RIA93760.1"/>
    </source>
</evidence>
<organism evidence="2 3">
    <name type="scientific">Glomus cerebriforme</name>
    <dbReference type="NCBI Taxonomy" id="658196"/>
    <lineage>
        <taxon>Eukaryota</taxon>
        <taxon>Fungi</taxon>
        <taxon>Fungi incertae sedis</taxon>
        <taxon>Mucoromycota</taxon>
        <taxon>Glomeromycotina</taxon>
        <taxon>Glomeromycetes</taxon>
        <taxon>Glomerales</taxon>
        <taxon>Glomeraceae</taxon>
        <taxon>Glomus</taxon>
    </lineage>
</organism>
<sequence>MDENGQKESRYSLSSARAASSLFLNEVCNKPNSRVSSTILFGLDINFLQQICETIQSQQSLHLLIINDLLVNLHHNHEKINEFQCDDNEEDVNQQDNSEVEVNDNEVDKDAY</sequence>
<keyword evidence="3" id="KW-1185">Reference proteome</keyword>
<dbReference type="OrthoDB" id="2439520at2759"/>
<gene>
    <name evidence="2" type="ORF">C1645_735276</name>
</gene>
<protein>
    <submittedName>
        <fullName evidence="2">Uncharacterized protein</fullName>
    </submittedName>
</protein>
<dbReference type="AlphaFoldDB" id="A0A397T606"/>
<feature type="region of interest" description="Disordered" evidence="1">
    <location>
        <begin position="88"/>
        <end position="112"/>
    </location>
</feature>
<evidence type="ECO:0000256" key="1">
    <source>
        <dbReference type="SAM" id="MobiDB-lite"/>
    </source>
</evidence>
<evidence type="ECO:0000313" key="3">
    <source>
        <dbReference type="Proteomes" id="UP000265703"/>
    </source>
</evidence>
<name>A0A397T606_9GLOM</name>
<feature type="compositionally biased region" description="Acidic residues" evidence="1">
    <location>
        <begin position="88"/>
        <end position="105"/>
    </location>
</feature>